<gene>
    <name evidence="2" type="primary">LY86</name>
</gene>
<sequence length="215" mass="23844">MEGFTVALLIWTLVSPSSSSNSKAWPTHTVCREGNLEVFYQSCDPLQDFGFSADQCSKHLKPKLNIRFGMILREDIKELFLDIALFTKGSSILNFSYPICEEDLPKFSFCGRRKGGKLSVLLLVEVQRGMNNGFQLRREPWFHLSPLDKLNLAYQHVSYKITMNGAPGWLRGGASALGPGRGPRILGSSPPSVSPQGTCFSLCLCLCLCLFLCLS</sequence>
<dbReference type="OrthoDB" id="9889383at2759"/>
<evidence type="ECO:0000313" key="2">
    <source>
        <dbReference type="Ensembl" id="ENSCAFP00030018642.1"/>
    </source>
</evidence>
<feature type="chain" id="PRO_5034250885" evidence="1">
    <location>
        <begin position="20"/>
        <end position="215"/>
    </location>
</feature>
<dbReference type="Gene3D" id="2.60.40.770">
    <property type="match status" value="1"/>
</dbReference>
<dbReference type="AlphaFoldDB" id="A0A8C0N582"/>
<dbReference type="GO" id="GO:0006955">
    <property type="term" value="P:immune response"/>
    <property type="evidence" value="ECO:0007669"/>
    <property type="project" value="InterPro"/>
</dbReference>
<accession>A0A8C0N582</accession>
<protein>
    <submittedName>
        <fullName evidence="2">Lymphocyte antigen 86</fullName>
    </submittedName>
</protein>
<evidence type="ECO:0000256" key="1">
    <source>
        <dbReference type="SAM" id="SignalP"/>
    </source>
</evidence>
<dbReference type="PANTHER" id="PTHR20838:SF0">
    <property type="entry name" value="LYMPHOCYTE ANTIGEN 86"/>
    <property type="match status" value="1"/>
</dbReference>
<feature type="signal peptide" evidence="1">
    <location>
        <begin position="1"/>
        <end position="19"/>
    </location>
</feature>
<dbReference type="PANTHER" id="PTHR20838">
    <property type="entry name" value="LYMPHOCYTE ANTIGEN 86"/>
    <property type="match status" value="1"/>
</dbReference>
<reference evidence="2" key="2">
    <citation type="submission" date="2025-08" db="UniProtKB">
        <authorList>
            <consortium name="Ensembl"/>
        </authorList>
    </citation>
    <scope>IDENTIFICATION</scope>
</reference>
<dbReference type="InterPro" id="IPR039945">
    <property type="entry name" value="LY86"/>
</dbReference>
<organism evidence="2 3">
    <name type="scientific">Canis lupus familiaris</name>
    <name type="common">Dog</name>
    <name type="synonym">Canis familiaris</name>
    <dbReference type="NCBI Taxonomy" id="9615"/>
    <lineage>
        <taxon>Eukaryota</taxon>
        <taxon>Metazoa</taxon>
        <taxon>Chordata</taxon>
        <taxon>Craniata</taxon>
        <taxon>Vertebrata</taxon>
        <taxon>Euteleostomi</taxon>
        <taxon>Mammalia</taxon>
        <taxon>Eutheria</taxon>
        <taxon>Laurasiatheria</taxon>
        <taxon>Carnivora</taxon>
        <taxon>Caniformia</taxon>
        <taxon>Canidae</taxon>
        <taxon>Canis</taxon>
    </lineage>
</organism>
<evidence type="ECO:0000313" key="3">
    <source>
        <dbReference type="Proteomes" id="UP000694429"/>
    </source>
</evidence>
<reference evidence="2" key="1">
    <citation type="submission" date="2019-03" db="EMBL/GenBank/DDBJ databases">
        <authorList>
            <person name="Warren W.C."/>
            <person name="Johnson G.S."/>
        </authorList>
    </citation>
    <scope>NUCLEOTIDE SEQUENCE [LARGE SCALE GENOMIC DNA]</scope>
    <source>
        <strain evidence="2">Basenji</strain>
    </source>
</reference>
<dbReference type="Proteomes" id="UP000694429">
    <property type="component" value="Chromosome 35"/>
</dbReference>
<keyword evidence="1" id="KW-0732">Signal</keyword>
<dbReference type="Ensembl" id="ENSCAFT00030021388.1">
    <property type="protein sequence ID" value="ENSCAFP00030018642.1"/>
    <property type="gene ID" value="ENSCAFG00030011553.1"/>
</dbReference>
<proteinExistence type="predicted"/>
<name>A0A8C0N582_CANLF</name>